<dbReference type="Proteomes" id="UP000275267">
    <property type="component" value="Unassembled WGS sequence"/>
</dbReference>
<accession>A0A3L6S4F4</accession>
<organism evidence="2 3">
    <name type="scientific">Panicum miliaceum</name>
    <name type="common">Proso millet</name>
    <name type="synonym">Broomcorn millet</name>
    <dbReference type="NCBI Taxonomy" id="4540"/>
    <lineage>
        <taxon>Eukaryota</taxon>
        <taxon>Viridiplantae</taxon>
        <taxon>Streptophyta</taxon>
        <taxon>Embryophyta</taxon>
        <taxon>Tracheophyta</taxon>
        <taxon>Spermatophyta</taxon>
        <taxon>Magnoliopsida</taxon>
        <taxon>Liliopsida</taxon>
        <taxon>Poales</taxon>
        <taxon>Poaceae</taxon>
        <taxon>PACMAD clade</taxon>
        <taxon>Panicoideae</taxon>
        <taxon>Panicodae</taxon>
        <taxon>Paniceae</taxon>
        <taxon>Panicinae</taxon>
        <taxon>Panicum</taxon>
        <taxon>Panicum sect. Panicum</taxon>
    </lineage>
</organism>
<feature type="region of interest" description="Disordered" evidence="1">
    <location>
        <begin position="57"/>
        <end position="94"/>
    </location>
</feature>
<name>A0A3L6S4F4_PANMI</name>
<dbReference type="EMBL" id="PQIB02000005">
    <property type="protein sequence ID" value="RLN15798.1"/>
    <property type="molecule type" value="Genomic_DNA"/>
</dbReference>
<keyword evidence="3" id="KW-1185">Reference proteome</keyword>
<gene>
    <name evidence="2" type="ORF">C2845_PM02G41080</name>
</gene>
<reference evidence="3" key="1">
    <citation type="journal article" date="2019" name="Nat. Commun.">
        <title>The genome of broomcorn millet.</title>
        <authorList>
            <person name="Zou C."/>
            <person name="Miki D."/>
            <person name="Li D."/>
            <person name="Tang Q."/>
            <person name="Xiao L."/>
            <person name="Rajput S."/>
            <person name="Deng P."/>
            <person name="Jia W."/>
            <person name="Huang R."/>
            <person name="Zhang M."/>
            <person name="Sun Y."/>
            <person name="Hu J."/>
            <person name="Fu X."/>
            <person name="Schnable P.S."/>
            <person name="Li F."/>
            <person name="Zhang H."/>
            <person name="Feng B."/>
            <person name="Zhu X."/>
            <person name="Liu R."/>
            <person name="Schnable J.C."/>
            <person name="Zhu J.-K."/>
            <person name="Zhang H."/>
        </authorList>
    </citation>
    <scope>NUCLEOTIDE SEQUENCE [LARGE SCALE GENOMIC DNA]</scope>
</reference>
<sequence length="94" mass="10264">MRGGRSSTSSSAPRRWGSTPSRKGSWQASFILGESSCDCAARSRAPALGAVAVPVRGQRRRRVGRRPYPGRAPMAPHRGGRAQGEVPVLRRRRR</sequence>
<comment type="caution">
    <text evidence="2">The sequence shown here is derived from an EMBL/GenBank/DDBJ whole genome shotgun (WGS) entry which is preliminary data.</text>
</comment>
<proteinExistence type="predicted"/>
<evidence type="ECO:0000313" key="2">
    <source>
        <dbReference type="EMBL" id="RLN15798.1"/>
    </source>
</evidence>
<evidence type="ECO:0000256" key="1">
    <source>
        <dbReference type="SAM" id="MobiDB-lite"/>
    </source>
</evidence>
<evidence type="ECO:0000313" key="3">
    <source>
        <dbReference type="Proteomes" id="UP000275267"/>
    </source>
</evidence>
<dbReference type="AlphaFoldDB" id="A0A3L6S4F4"/>
<feature type="region of interest" description="Disordered" evidence="1">
    <location>
        <begin position="1"/>
        <end position="25"/>
    </location>
</feature>
<protein>
    <submittedName>
        <fullName evidence="2">Uncharacterized protein</fullName>
    </submittedName>
</protein>